<dbReference type="AlphaFoldDB" id="A0A4D6Y3I5"/>
<keyword evidence="1" id="KW-1133">Transmembrane helix</keyword>
<feature type="transmembrane region" description="Helical" evidence="1">
    <location>
        <begin position="6"/>
        <end position="23"/>
    </location>
</feature>
<dbReference type="EMBL" id="CP033004">
    <property type="protein sequence ID" value="QCI23529.1"/>
    <property type="molecule type" value="Genomic_DNA"/>
</dbReference>
<evidence type="ECO:0000313" key="2">
    <source>
        <dbReference type="EMBL" id="QCI23529.1"/>
    </source>
</evidence>
<organism evidence="2 3">
    <name type="scientific">Buchnera aphidicola subsp. Melaphis rhois</name>
    <dbReference type="NCBI Taxonomy" id="118103"/>
    <lineage>
        <taxon>Bacteria</taxon>
        <taxon>Pseudomonadati</taxon>
        <taxon>Pseudomonadota</taxon>
        <taxon>Gammaproteobacteria</taxon>
        <taxon>Enterobacterales</taxon>
        <taxon>Erwiniaceae</taxon>
        <taxon>Buchnera</taxon>
    </lineage>
</organism>
<proteinExistence type="predicted"/>
<protein>
    <submittedName>
        <fullName evidence="2">Uncharacterized protein</fullName>
    </submittedName>
</protein>
<keyword evidence="1" id="KW-0812">Transmembrane</keyword>
<evidence type="ECO:0000256" key="1">
    <source>
        <dbReference type="SAM" id="Phobius"/>
    </source>
</evidence>
<evidence type="ECO:0000313" key="3">
    <source>
        <dbReference type="Proteomes" id="UP000298566"/>
    </source>
</evidence>
<dbReference type="Proteomes" id="UP000298566">
    <property type="component" value="Chromosome"/>
</dbReference>
<reference evidence="2 3" key="1">
    <citation type="submission" date="2018-10" db="EMBL/GenBank/DDBJ databases">
        <title>Comparative functional genomics of the obligate endosymbiont Buchnera aphidicola.</title>
        <authorList>
            <person name="Chong R.A."/>
        </authorList>
    </citation>
    <scope>NUCLEOTIDE SEQUENCE [LARGE SCALE GENOMIC DNA]</scope>
    <source>
        <strain evidence="2 3">Mrh</strain>
    </source>
</reference>
<keyword evidence="1" id="KW-0472">Membrane</keyword>
<accession>A0A4D6Y3I5</accession>
<sequence>MLYNTFCIFIILINFTLFYPLLISSNKLTNKTQYENTMYKLNDTIINVSHNNYFNKNTSKIFFIKTMIT</sequence>
<name>A0A4D6Y3I5_BUCMH</name>
<gene>
    <name evidence="2" type="ORF">D9V73_02740</name>
</gene>